<evidence type="ECO:0000256" key="3">
    <source>
        <dbReference type="ARBA" id="ARBA00022692"/>
    </source>
</evidence>
<comment type="caution">
    <text evidence="9">The sequence shown here is derived from an EMBL/GenBank/DDBJ whole genome shotgun (WGS) entry which is preliminary data.</text>
</comment>
<protein>
    <submittedName>
        <fullName evidence="9">ABC transporter permease</fullName>
    </submittedName>
</protein>
<dbReference type="Proteomes" id="UP001597510">
    <property type="component" value="Unassembled WGS sequence"/>
</dbReference>
<feature type="domain" description="ABC3 transporter permease C-terminal" evidence="7">
    <location>
        <begin position="675"/>
        <end position="788"/>
    </location>
</feature>
<feature type="transmembrane region" description="Helical" evidence="6">
    <location>
        <begin position="282"/>
        <end position="303"/>
    </location>
</feature>
<dbReference type="PANTHER" id="PTHR30572:SF18">
    <property type="entry name" value="ABC-TYPE MACROLIDE FAMILY EXPORT SYSTEM PERMEASE COMPONENT 2"/>
    <property type="match status" value="1"/>
</dbReference>
<feature type="domain" description="ABC3 transporter permease C-terminal" evidence="7">
    <location>
        <begin position="289"/>
        <end position="406"/>
    </location>
</feature>
<feature type="transmembrane region" description="Helical" evidence="6">
    <location>
        <begin position="758"/>
        <end position="781"/>
    </location>
</feature>
<dbReference type="Pfam" id="PF02687">
    <property type="entry name" value="FtsX"/>
    <property type="match status" value="2"/>
</dbReference>
<keyword evidence="5 6" id="KW-0472">Membrane</keyword>
<feature type="transmembrane region" description="Helical" evidence="6">
    <location>
        <begin position="724"/>
        <end position="743"/>
    </location>
</feature>
<keyword evidence="2" id="KW-1003">Cell membrane</keyword>
<evidence type="ECO:0000259" key="7">
    <source>
        <dbReference type="Pfam" id="PF02687"/>
    </source>
</evidence>
<evidence type="ECO:0000256" key="1">
    <source>
        <dbReference type="ARBA" id="ARBA00004651"/>
    </source>
</evidence>
<evidence type="ECO:0000256" key="6">
    <source>
        <dbReference type="SAM" id="Phobius"/>
    </source>
</evidence>
<keyword evidence="3 6" id="KW-0812">Transmembrane</keyword>
<feature type="domain" description="MacB-like periplasmic core" evidence="8">
    <location>
        <begin position="20"/>
        <end position="246"/>
    </location>
</feature>
<evidence type="ECO:0000256" key="4">
    <source>
        <dbReference type="ARBA" id="ARBA00022989"/>
    </source>
</evidence>
<evidence type="ECO:0000259" key="8">
    <source>
        <dbReference type="Pfam" id="PF12704"/>
    </source>
</evidence>
<keyword evidence="4 6" id="KW-1133">Transmembrane helix</keyword>
<keyword evidence="10" id="KW-1185">Reference proteome</keyword>
<dbReference type="EMBL" id="JBHULC010000001">
    <property type="protein sequence ID" value="MFD2519350.1"/>
    <property type="molecule type" value="Genomic_DNA"/>
</dbReference>
<dbReference type="Pfam" id="PF12704">
    <property type="entry name" value="MacB_PCD"/>
    <property type="match status" value="1"/>
</dbReference>
<feature type="transmembrane region" description="Helical" evidence="6">
    <location>
        <begin position="334"/>
        <end position="356"/>
    </location>
</feature>
<comment type="subcellular location">
    <subcellularLocation>
        <location evidence="1">Cell membrane</location>
        <topology evidence="1">Multi-pass membrane protein</topology>
    </subcellularLocation>
</comment>
<evidence type="ECO:0000313" key="10">
    <source>
        <dbReference type="Proteomes" id="UP001597510"/>
    </source>
</evidence>
<evidence type="ECO:0000313" key="9">
    <source>
        <dbReference type="EMBL" id="MFD2519350.1"/>
    </source>
</evidence>
<feature type="transmembrane region" description="Helical" evidence="6">
    <location>
        <begin position="376"/>
        <end position="404"/>
    </location>
</feature>
<evidence type="ECO:0000256" key="2">
    <source>
        <dbReference type="ARBA" id="ARBA00022475"/>
    </source>
</evidence>
<sequence>MIRNYLKIAIRNLFRNKVFSFINITGLALGLAVSTLILLFVSHEMSYDKFHANYQRIFKVRGSVKMGEQEFMFMNMSARLGDALKENAAFVKAIGRKAAEWKATFETAPKHRFNEDGVLFVDAGFFQVFDFKVLEGNVSAISKPYTVFLTPEMAIKYFGKENPIGKTLKFNKTADLEVAGIVEKNPSNSSIEYNFLVSLATHLAENKKNYPEHYTDEKLNRISTGDYETFVLLDNAENQKNATNILQKISSQEAYNKDVTFSLAYFADHLGTGNVEVGSRAMYVYISAVVAFLILLLALVNFMNLTTARATTRAKEVGVRKSIGANRLSLTTQFYVESTLTIFIAAVVAIILFQILRPVLYAMLELKIDTVFLASPYFLLSLGSVLLVSILLAGSYPAFVLSRFNPIEVLKGKFQGKGNTSIRQSLTVFQLVVSSVLIFCSIIIFGQVKKMRNKNLGLNKDEIITINLDAQARSKNQALLNDIRQVDGVENISGSKHRIFFEGYNMTGLKKTGTKDNNMGSMVGTIVFEVDSAYVNLFDIQWKVKPNRLPSDLKKKVVLNEAAVKALGENVATIKNLDMGNNDMIEVVGVVKDFNYFNVKNEVRPLMFKFITDTREMDFLNIKISKTADVVATVAQIEKAYNRYKVEDAFTYYFADESFDRLFKAEERIASIFGAFTGIAIFIACLGLFGLITFMAEQKTKEIGIRKVLGASVINIASLLSKGFLKLVLIAIVIATPIAYYAMDKWLQDFAYRIEVSWWIFAAGGLAVITLALITVSYQAVKAALMNPVKSLKSE</sequence>
<name>A0ABW5J476_9BACT</name>
<organism evidence="9 10">
    <name type="scientific">Emticicia soli</name>
    <dbReference type="NCBI Taxonomy" id="2027878"/>
    <lineage>
        <taxon>Bacteria</taxon>
        <taxon>Pseudomonadati</taxon>
        <taxon>Bacteroidota</taxon>
        <taxon>Cytophagia</taxon>
        <taxon>Cytophagales</taxon>
        <taxon>Leadbetterellaceae</taxon>
        <taxon>Emticicia</taxon>
    </lineage>
</organism>
<dbReference type="RefSeq" id="WP_340238130.1">
    <property type="nucleotide sequence ID" value="NZ_JBBEWC010000009.1"/>
</dbReference>
<dbReference type="InterPro" id="IPR050250">
    <property type="entry name" value="Macrolide_Exporter_MacB"/>
</dbReference>
<feature type="transmembrane region" description="Helical" evidence="6">
    <location>
        <begin position="21"/>
        <end position="41"/>
    </location>
</feature>
<accession>A0ABW5J476</accession>
<dbReference type="PANTHER" id="PTHR30572">
    <property type="entry name" value="MEMBRANE COMPONENT OF TRANSPORTER-RELATED"/>
    <property type="match status" value="1"/>
</dbReference>
<dbReference type="InterPro" id="IPR003838">
    <property type="entry name" value="ABC3_permease_C"/>
</dbReference>
<gene>
    <name evidence="9" type="ORF">ACFSR2_00535</name>
</gene>
<feature type="transmembrane region" description="Helical" evidence="6">
    <location>
        <begin position="672"/>
        <end position="696"/>
    </location>
</feature>
<feature type="transmembrane region" description="Helical" evidence="6">
    <location>
        <begin position="425"/>
        <end position="446"/>
    </location>
</feature>
<reference evidence="10" key="1">
    <citation type="journal article" date="2019" name="Int. J. Syst. Evol. Microbiol.">
        <title>The Global Catalogue of Microorganisms (GCM) 10K type strain sequencing project: providing services to taxonomists for standard genome sequencing and annotation.</title>
        <authorList>
            <consortium name="The Broad Institute Genomics Platform"/>
            <consortium name="The Broad Institute Genome Sequencing Center for Infectious Disease"/>
            <person name="Wu L."/>
            <person name="Ma J."/>
        </authorList>
    </citation>
    <scope>NUCLEOTIDE SEQUENCE [LARGE SCALE GENOMIC DNA]</scope>
    <source>
        <strain evidence="10">KCTC 52344</strain>
    </source>
</reference>
<proteinExistence type="predicted"/>
<evidence type="ECO:0000256" key="5">
    <source>
        <dbReference type="ARBA" id="ARBA00023136"/>
    </source>
</evidence>
<dbReference type="InterPro" id="IPR025857">
    <property type="entry name" value="MacB_PCD"/>
</dbReference>